<gene>
    <name evidence="4" type="ORF">AABB24_003102</name>
</gene>
<name>A0ABD2V622_9SOLN</name>
<evidence type="ECO:0008006" key="6">
    <source>
        <dbReference type="Google" id="ProtNLM"/>
    </source>
</evidence>
<organism evidence="4 5">
    <name type="scientific">Solanum stoloniferum</name>
    <dbReference type="NCBI Taxonomy" id="62892"/>
    <lineage>
        <taxon>Eukaryota</taxon>
        <taxon>Viridiplantae</taxon>
        <taxon>Streptophyta</taxon>
        <taxon>Embryophyta</taxon>
        <taxon>Tracheophyta</taxon>
        <taxon>Spermatophyta</taxon>
        <taxon>Magnoliopsida</taxon>
        <taxon>eudicotyledons</taxon>
        <taxon>Gunneridae</taxon>
        <taxon>Pentapetalae</taxon>
        <taxon>asterids</taxon>
        <taxon>lamiids</taxon>
        <taxon>Solanales</taxon>
        <taxon>Solanaceae</taxon>
        <taxon>Solanoideae</taxon>
        <taxon>Solaneae</taxon>
        <taxon>Solanum</taxon>
    </lineage>
</organism>
<dbReference type="EMBL" id="JBJKTR010000002">
    <property type="protein sequence ID" value="KAL3376499.1"/>
    <property type="molecule type" value="Genomic_DNA"/>
</dbReference>
<evidence type="ECO:0000256" key="2">
    <source>
        <dbReference type="ARBA" id="ARBA00022840"/>
    </source>
</evidence>
<dbReference type="AlphaFoldDB" id="A0ABD2V622"/>
<keyword evidence="1" id="KW-0547">Nucleotide-binding</keyword>
<evidence type="ECO:0000256" key="3">
    <source>
        <dbReference type="ARBA" id="ARBA00023242"/>
    </source>
</evidence>
<keyword evidence="2" id="KW-0067">ATP-binding</keyword>
<reference evidence="4 5" key="1">
    <citation type="submission" date="2024-05" db="EMBL/GenBank/DDBJ databases">
        <title>De novo assembly of an allotetraploid wild potato.</title>
        <authorList>
            <person name="Hosaka A.J."/>
        </authorList>
    </citation>
    <scope>NUCLEOTIDE SEQUENCE [LARGE SCALE GENOMIC DNA]</scope>
    <source>
        <tissue evidence="4">Young leaves</tissue>
    </source>
</reference>
<evidence type="ECO:0000256" key="1">
    <source>
        <dbReference type="ARBA" id="ARBA00022741"/>
    </source>
</evidence>
<dbReference type="Gene3D" id="3.40.50.300">
    <property type="entry name" value="P-loop containing nucleotide triphosphate hydrolases"/>
    <property type="match status" value="1"/>
</dbReference>
<dbReference type="GO" id="GO:0005524">
    <property type="term" value="F:ATP binding"/>
    <property type="evidence" value="ECO:0007669"/>
    <property type="project" value="UniProtKB-KW"/>
</dbReference>
<evidence type="ECO:0000313" key="5">
    <source>
        <dbReference type="Proteomes" id="UP001627284"/>
    </source>
</evidence>
<sequence length="103" mass="12033">MAESPRCVSRALRLFIKEMIMRNVKSYADEQRVGPFHKVRCFFFFTVIFVIESIGRGYRKLKSFYSQSFSAVVVLNRNGSGKSNIIDAMLFMFGKRAKQVRYE</sequence>
<keyword evidence="5" id="KW-1185">Reference proteome</keyword>
<accession>A0ABD2V622</accession>
<dbReference type="Proteomes" id="UP001627284">
    <property type="component" value="Unassembled WGS sequence"/>
</dbReference>
<dbReference type="PANTHER" id="PTHR18937">
    <property type="entry name" value="STRUCTURAL MAINTENANCE OF CHROMOSOMES SMC FAMILY MEMBER"/>
    <property type="match status" value="1"/>
</dbReference>
<keyword evidence="3" id="KW-0539">Nucleus</keyword>
<protein>
    <recommendedName>
        <fullName evidence="6">RecF/RecN/SMC N-terminal domain-containing protein</fullName>
    </recommendedName>
</protein>
<dbReference type="PANTHER" id="PTHR18937:SF172">
    <property type="entry name" value="STRUCTURAL MAINTENANCE OF CHROMOSOMES PROTEIN"/>
    <property type="match status" value="1"/>
</dbReference>
<proteinExistence type="predicted"/>
<evidence type="ECO:0000313" key="4">
    <source>
        <dbReference type="EMBL" id="KAL3376499.1"/>
    </source>
</evidence>
<dbReference type="InterPro" id="IPR027417">
    <property type="entry name" value="P-loop_NTPase"/>
</dbReference>
<comment type="caution">
    <text evidence="4">The sequence shown here is derived from an EMBL/GenBank/DDBJ whole genome shotgun (WGS) entry which is preliminary data.</text>
</comment>